<feature type="domain" description="HBS1-like protein N-terminal" evidence="6">
    <location>
        <begin position="3"/>
        <end position="72"/>
    </location>
</feature>
<feature type="region of interest" description="Disordered" evidence="5">
    <location>
        <begin position="1"/>
        <end position="24"/>
    </location>
</feature>
<evidence type="ECO:0000259" key="6">
    <source>
        <dbReference type="Pfam" id="PF08938"/>
    </source>
</evidence>
<comment type="subcellular location">
    <subcellularLocation>
        <location evidence="1">Cytoplasm</location>
    </subcellularLocation>
</comment>
<gene>
    <name evidence="7" type="ORF">BN1211_3258</name>
</gene>
<protein>
    <recommendedName>
        <fullName evidence="6">HBS1-like protein N-terminal domain-containing protein</fullName>
    </recommendedName>
</protein>
<dbReference type="InterPro" id="IPR015033">
    <property type="entry name" value="HBS1-like_N"/>
</dbReference>
<keyword evidence="3" id="KW-0378">Hydrolase</keyword>
<evidence type="ECO:0000256" key="3">
    <source>
        <dbReference type="ARBA" id="ARBA00022801"/>
    </source>
</evidence>
<dbReference type="AlphaFoldDB" id="A0A0H5C418"/>
<dbReference type="Proteomes" id="UP000038830">
    <property type="component" value="Unassembled WGS sequence"/>
</dbReference>
<evidence type="ECO:0000313" key="8">
    <source>
        <dbReference type="Proteomes" id="UP000038830"/>
    </source>
</evidence>
<evidence type="ECO:0000256" key="4">
    <source>
        <dbReference type="ARBA" id="ARBA00022917"/>
    </source>
</evidence>
<reference evidence="8" key="1">
    <citation type="journal article" date="2015" name="J. Biotechnol.">
        <title>The structure of the Cyberlindnera jadinii genome and its relation to Candida utilis analyzed by the occurrence of single nucleotide polymorphisms.</title>
        <authorList>
            <person name="Rupp O."/>
            <person name="Brinkrolf K."/>
            <person name="Buerth C."/>
            <person name="Kunigo M."/>
            <person name="Schneider J."/>
            <person name="Jaenicke S."/>
            <person name="Goesmann A."/>
            <person name="Puehler A."/>
            <person name="Jaeger K.-E."/>
            <person name="Ernst J.F."/>
        </authorList>
    </citation>
    <scope>NUCLEOTIDE SEQUENCE [LARGE SCALE GENOMIC DNA]</scope>
    <source>
        <strain evidence="8">ATCC 18201 / CBS 1600 / BCRC 20928 / JCM 3617 / NBRC 0987 / NRRL Y-1542</strain>
    </source>
</reference>
<evidence type="ECO:0000313" key="7">
    <source>
        <dbReference type="EMBL" id="CEP22810.1"/>
    </source>
</evidence>
<keyword evidence="4" id="KW-0648">Protein biosynthesis</keyword>
<proteinExistence type="predicted"/>
<accession>A0A0H5C418</accession>
<evidence type="ECO:0000256" key="2">
    <source>
        <dbReference type="ARBA" id="ARBA00022490"/>
    </source>
</evidence>
<sequence length="84" mass="10041">MEYDEDDLHDYANEDGPTAEEEEQMEELLPVVKAQLKEYTGFNDGDVLDYLWDNYLEVDATVAEMKKKFKKKGEWVVYRFYFVI</sequence>
<dbReference type="GO" id="GO:0006412">
    <property type="term" value="P:translation"/>
    <property type="evidence" value="ECO:0007669"/>
    <property type="project" value="UniProtKB-KW"/>
</dbReference>
<organism evidence="7 8">
    <name type="scientific">Cyberlindnera jadinii (strain ATCC 18201 / CBS 1600 / BCRC 20928 / JCM 3617 / NBRC 0987 / NRRL Y-1542)</name>
    <name type="common">Torula yeast</name>
    <name type="synonym">Candida utilis</name>
    <dbReference type="NCBI Taxonomy" id="983966"/>
    <lineage>
        <taxon>Eukaryota</taxon>
        <taxon>Fungi</taxon>
        <taxon>Dikarya</taxon>
        <taxon>Ascomycota</taxon>
        <taxon>Saccharomycotina</taxon>
        <taxon>Saccharomycetes</taxon>
        <taxon>Phaffomycetales</taxon>
        <taxon>Phaffomycetaceae</taxon>
        <taxon>Cyberlindnera</taxon>
    </lineage>
</organism>
<keyword evidence="2" id="KW-0963">Cytoplasm</keyword>
<dbReference type="EMBL" id="CDQK01000003">
    <property type="protein sequence ID" value="CEP22810.1"/>
    <property type="molecule type" value="Genomic_DNA"/>
</dbReference>
<dbReference type="GO" id="GO:0005737">
    <property type="term" value="C:cytoplasm"/>
    <property type="evidence" value="ECO:0007669"/>
    <property type="project" value="UniProtKB-SubCell"/>
</dbReference>
<evidence type="ECO:0000256" key="1">
    <source>
        <dbReference type="ARBA" id="ARBA00004496"/>
    </source>
</evidence>
<evidence type="ECO:0000256" key="5">
    <source>
        <dbReference type="SAM" id="MobiDB-lite"/>
    </source>
</evidence>
<dbReference type="GO" id="GO:0016787">
    <property type="term" value="F:hydrolase activity"/>
    <property type="evidence" value="ECO:0007669"/>
    <property type="project" value="UniProtKB-KW"/>
</dbReference>
<dbReference type="Pfam" id="PF08938">
    <property type="entry name" value="HBS1_N"/>
    <property type="match status" value="1"/>
</dbReference>
<name>A0A0H5C418_CYBJN</name>